<feature type="non-terminal residue" evidence="2">
    <location>
        <position position="1"/>
    </location>
</feature>
<name>A0A371H1D7_MUCPR</name>
<dbReference type="Proteomes" id="UP000257109">
    <property type="component" value="Unassembled WGS sequence"/>
</dbReference>
<dbReference type="AlphaFoldDB" id="A0A371H1D7"/>
<dbReference type="EMBL" id="QJKJ01003840">
    <property type="protein sequence ID" value="RDX96642.1"/>
    <property type="molecule type" value="Genomic_DNA"/>
</dbReference>
<evidence type="ECO:0000313" key="3">
    <source>
        <dbReference type="Proteomes" id="UP000257109"/>
    </source>
</evidence>
<comment type="caution">
    <text evidence="2">The sequence shown here is derived from an EMBL/GenBank/DDBJ whole genome shotgun (WGS) entry which is preliminary data.</text>
</comment>
<accession>A0A371H1D7</accession>
<proteinExistence type="predicted"/>
<evidence type="ECO:0000313" key="2">
    <source>
        <dbReference type="EMBL" id="RDX96642.1"/>
    </source>
</evidence>
<gene>
    <name evidence="2" type="ORF">CR513_20665</name>
</gene>
<protein>
    <submittedName>
        <fullName evidence="2">Uncharacterized protein</fullName>
    </submittedName>
</protein>
<keyword evidence="3" id="KW-1185">Reference proteome</keyword>
<feature type="region of interest" description="Disordered" evidence="1">
    <location>
        <begin position="1"/>
        <end position="30"/>
    </location>
</feature>
<organism evidence="2 3">
    <name type="scientific">Mucuna pruriens</name>
    <name type="common">Velvet bean</name>
    <name type="synonym">Dolichos pruriens</name>
    <dbReference type="NCBI Taxonomy" id="157652"/>
    <lineage>
        <taxon>Eukaryota</taxon>
        <taxon>Viridiplantae</taxon>
        <taxon>Streptophyta</taxon>
        <taxon>Embryophyta</taxon>
        <taxon>Tracheophyta</taxon>
        <taxon>Spermatophyta</taxon>
        <taxon>Magnoliopsida</taxon>
        <taxon>eudicotyledons</taxon>
        <taxon>Gunneridae</taxon>
        <taxon>Pentapetalae</taxon>
        <taxon>rosids</taxon>
        <taxon>fabids</taxon>
        <taxon>Fabales</taxon>
        <taxon>Fabaceae</taxon>
        <taxon>Papilionoideae</taxon>
        <taxon>50 kb inversion clade</taxon>
        <taxon>NPAAA clade</taxon>
        <taxon>indigoferoid/millettioid clade</taxon>
        <taxon>Phaseoleae</taxon>
        <taxon>Mucuna</taxon>
    </lineage>
</organism>
<evidence type="ECO:0000256" key="1">
    <source>
        <dbReference type="SAM" id="MobiDB-lite"/>
    </source>
</evidence>
<sequence length="135" mass="15537">MNDKRNEYKLGPVSNSNNRGGGSSRNAEDIDGAAEIGDIIDEEEEIQWLDVRSGIRFFKQGYWSCLVARRQTISLHELSTQALSKQAQRKSVYKRELMASIYKPGYDNKAVDAFSCQMMYVAISRADMEEWEKWE</sequence>
<reference evidence="2" key="1">
    <citation type="submission" date="2018-05" db="EMBL/GenBank/DDBJ databases">
        <title>Draft genome of Mucuna pruriens seed.</title>
        <authorList>
            <person name="Nnadi N.E."/>
            <person name="Vos R."/>
            <person name="Hasami M.H."/>
            <person name="Devisetty U.K."/>
            <person name="Aguiy J.C."/>
        </authorList>
    </citation>
    <scope>NUCLEOTIDE SEQUENCE [LARGE SCALE GENOMIC DNA]</scope>
    <source>
        <strain evidence="2">JCA_2017</strain>
    </source>
</reference>